<dbReference type="Proteomes" id="UP000182715">
    <property type="component" value="Unassembled WGS sequence"/>
</dbReference>
<reference evidence="3 4" key="1">
    <citation type="submission" date="2014-11" db="EMBL/GenBank/DDBJ databases">
        <authorList>
            <person name="Diene M.Seydina."/>
        </authorList>
    </citation>
    <scope>NUCLEOTIDE SEQUENCE [LARGE SCALE GENOMIC DNA]</scope>
    <source>
        <strain evidence="3 4">Neisseria meningitidis CHUV</strain>
    </source>
</reference>
<evidence type="ECO:0000256" key="1">
    <source>
        <dbReference type="PROSITE-ProRule" id="PRU00169"/>
    </source>
</evidence>
<dbReference type="SUPFAM" id="SSF52172">
    <property type="entry name" value="CheY-like"/>
    <property type="match status" value="1"/>
</dbReference>
<dbReference type="Gene3D" id="3.40.50.2300">
    <property type="match status" value="1"/>
</dbReference>
<evidence type="ECO:0000313" key="4">
    <source>
        <dbReference type="Proteomes" id="UP000182715"/>
    </source>
</evidence>
<evidence type="ECO:0000259" key="2">
    <source>
        <dbReference type="PROSITE" id="PS50110"/>
    </source>
</evidence>
<comment type="caution">
    <text evidence="1">Lacks conserved residue(s) required for the propagation of feature annotation.</text>
</comment>
<dbReference type="EMBL" id="CVTF01000029">
    <property type="protein sequence ID" value="CRY98926.1"/>
    <property type="molecule type" value="Genomic_DNA"/>
</dbReference>
<sequence length="43" mass="4604">MRVLLVEDDAMIAEAVSASLKDGGYAVDWVKNGARLPLPSLMT</sequence>
<organism evidence="3 4">
    <name type="scientific">Neisseria meningitidis serogroup B</name>
    <dbReference type="NCBI Taxonomy" id="491"/>
    <lineage>
        <taxon>Bacteria</taxon>
        <taxon>Pseudomonadati</taxon>
        <taxon>Pseudomonadota</taxon>
        <taxon>Betaproteobacteria</taxon>
        <taxon>Neisseriales</taxon>
        <taxon>Neisseriaceae</taxon>
        <taxon>Neisseria</taxon>
    </lineage>
</organism>
<protein>
    <submittedName>
        <fullName evidence="3">Response regulator receiver:Transcriptional regulatory protein, C-terminal</fullName>
    </submittedName>
</protein>
<dbReference type="PROSITE" id="PS50110">
    <property type="entry name" value="RESPONSE_REGULATORY"/>
    <property type="match status" value="1"/>
</dbReference>
<feature type="domain" description="Response regulatory" evidence="2">
    <location>
        <begin position="2"/>
        <end position="43"/>
    </location>
</feature>
<evidence type="ECO:0000313" key="3">
    <source>
        <dbReference type="EMBL" id="CRY98926.1"/>
    </source>
</evidence>
<dbReference type="GO" id="GO:0000160">
    <property type="term" value="P:phosphorelay signal transduction system"/>
    <property type="evidence" value="ECO:0007669"/>
    <property type="project" value="InterPro"/>
</dbReference>
<proteinExistence type="predicted"/>
<dbReference type="InterPro" id="IPR001789">
    <property type="entry name" value="Sig_transdc_resp-reg_receiver"/>
</dbReference>
<accession>A0A0H5QBV6</accession>
<dbReference type="AlphaFoldDB" id="A0A0H5QBV6"/>
<dbReference type="InterPro" id="IPR011006">
    <property type="entry name" value="CheY-like_superfamily"/>
</dbReference>
<name>A0A0H5QBV6_NEIMI</name>